<protein>
    <recommendedName>
        <fullName evidence="3">Cyclic lactone autoinducer peptide</fullName>
    </recommendedName>
</protein>
<name>A0ABX2GV95_9FIRM</name>
<dbReference type="RefSeq" id="WP_022119051.1">
    <property type="nucleotide sequence ID" value="NZ_JAAWUU010000011.1"/>
</dbReference>
<evidence type="ECO:0000313" key="2">
    <source>
        <dbReference type="Proteomes" id="UP000821846"/>
    </source>
</evidence>
<organism evidence="1 2">
    <name type="scientific">Faecalicatena fissicatena</name>
    <dbReference type="NCBI Taxonomy" id="290055"/>
    <lineage>
        <taxon>Bacteria</taxon>
        <taxon>Bacillati</taxon>
        <taxon>Bacillota</taxon>
        <taxon>Clostridia</taxon>
        <taxon>Lachnospirales</taxon>
        <taxon>Lachnospiraceae</taxon>
        <taxon>Faecalicatena</taxon>
    </lineage>
</organism>
<dbReference type="Proteomes" id="UP000821846">
    <property type="component" value="Unassembled WGS sequence"/>
</dbReference>
<reference evidence="1 2" key="1">
    <citation type="journal article" date="2020" name="Cell Host Microbe">
        <title>Functional and Genomic Variation between Human-Derived Isolates of Lachnospiraceae Reveals Inter- and Intra-Species Diversity.</title>
        <authorList>
            <person name="Sorbara M.T."/>
            <person name="Littmann E.R."/>
            <person name="Fontana E."/>
            <person name="Moody T.U."/>
            <person name="Kohout C.E."/>
            <person name="Gjonbalaj M."/>
            <person name="Eaton V."/>
            <person name="Seok R."/>
            <person name="Leiner I.M."/>
            <person name="Pamer E.G."/>
        </authorList>
    </citation>
    <scope>NUCLEOTIDE SEQUENCE [LARGE SCALE GENOMIC DNA]</scope>
    <source>
        <strain evidence="1 2">MSK.14.16</strain>
    </source>
</reference>
<accession>A0ABX2GV95</accession>
<comment type="caution">
    <text evidence="1">The sequence shown here is derived from an EMBL/GenBank/DDBJ whole genome shotgun (WGS) entry which is preliminary data.</text>
</comment>
<keyword evidence="2" id="KW-1185">Reference proteome</keyword>
<evidence type="ECO:0008006" key="3">
    <source>
        <dbReference type="Google" id="ProtNLM"/>
    </source>
</evidence>
<evidence type="ECO:0000313" key="1">
    <source>
        <dbReference type="EMBL" id="NSG29533.1"/>
    </source>
</evidence>
<gene>
    <name evidence="1" type="ORF">HFM93_04410</name>
</gene>
<dbReference type="EMBL" id="JAAWUZ010000010">
    <property type="protein sequence ID" value="NSG29533.1"/>
    <property type="molecule type" value="Genomic_DNA"/>
</dbReference>
<proteinExistence type="predicted"/>
<sequence>MKKQFIVIVLVVLVSLVVDYGIRGYYYPQKDDFESSGTGWILEKGAPEAFL</sequence>